<organism evidence="3 4">
    <name type="scientific">Subsaximicrobium wynnwilliamsii</name>
    <dbReference type="NCBI Taxonomy" id="291179"/>
    <lineage>
        <taxon>Bacteria</taxon>
        <taxon>Pseudomonadati</taxon>
        <taxon>Bacteroidota</taxon>
        <taxon>Flavobacteriia</taxon>
        <taxon>Flavobacteriales</taxon>
        <taxon>Flavobacteriaceae</taxon>
        <taxon>Subsaximicrobium</taxon>
    </lineage>
</organism>
<dbReference type="Proteomes" id="UP000321578">
    <property type="component" value="Unassembled WGS sequence"/>
</dbReference>
<protein>
    <submittedName>
        <fullName evidence="3">DUF853 family protein</fullName>
    </submittedName>
</protein>
<feature type="region of interest" description="Disordered" evidence="1">
    <location>
        <begin position="464"/>
        <end position="483"/>
    </location>
</feature>
<dbReference type="OrthoDB" id="9758751at2"/>
<evidence type="ECO:0000259" key="2">
    <source>
        <dbReference type="Pfam" id="PF05872"/>
    </source>
</evidence>
<dbReference type="SUPFAM" id="SSF52540">
    <property type="entry name" value="P-loop containing nucleoside triphosphate hydrolases"/>
    <property type="match status" value="1"/>
</dbReference>
<sequence>MSKTDDFLAEITAGNTFKGEFITLGSAMLDGKTLTNAYVNIPLKTMNRHGLIAGATGTGKTKTLQVLAENLSEKGIPVVLMDIKGDLSGLAKPSAGHAKIDERHASIGLPFTPKAFPVEVMTLSEQDGVRLRATVSEFGPVLLSRILDLSETQSGIVAVIFKYCDDHKYPLLDLKDFKKILQYATQEGKDEFSDAYGRISTASTGAILRKIVEIEQQGGERFFGETSFEVDDLLRVDDDGRGYINILRLTDIQDRPKLFSTFMLSLLAEIYSTFPEQGDSDRPELIMFIDEAHLIFNEASKALLNQIESIVKLIRSKGVGIYFVTQNPTDVPEAVLGQLGLKVQHALRAFTANDRKAIKLTAQNYPETDFYDTTEVLTSLGIGEALVSALDEKGRPTPLAATMMRAPMSRMDVLTDTELDALISTSKLARKYNETIDRESAYEMLNEKIEAAEAEEAKAKAREEKEALEKASSRGTYRRNSSRQNPLIKVLTSPTVIRSVLGILTKMMK</sequence>
<dbReference type="RefSeq" id="WP_147085446.1">
    <property type="nucleotide sequence ID" value="NZ_VORM01000004.1"/>
</dbReference>
<accession>A0A5C6ZM72</accession>
<dbReference type="Gene3D" id="3.40.50.300">
    <property type="entry name" value="P-loop containing nucleotide triphosphate hydrolases"/>
    <property type="match status" value="2"/>
</dbReference>
<dbReference type="InterPro" id="IPR027417">
    <property type="entry name" value="P-loop_NTPase"/>
</dbReference>
<dbReference type="InterPro" id="IPR033186">
    <property type="entry name" value="HerA_C"/>
</dbReference>
<dbReference type="CDD" id="cd01983">
    <property type="entry name" value="SIMIBI"/>
    <property type="match status" value="1"/>
</dbReference>
<comment type="caution">
    <text evidence="3">The sequence shown here is derived from an EMBL/GenBank/DDBJ whole genome shotgun (WGS) entry which is preliminary data.</text>
</comment>
<keyword evidence="4" id="KW-1185">Reference proteome</keyword>
<dbReference type="AlphaFoldDB" id="A0A5C6ZM72"/>
<dbReference type="Pfam" id="PF05872">
    <property type="entry name" value="HerA_C"/>
    <property type="match status" value="1"/>
</dbReference>
<proteinExistence type="predicted"/>
<evidence type="ECO:0000256" key="1">
    <source>
        <dbReference type="SAM" id="MobiDB-lite"/>
    </source>
</evidence>
<dbReference type="PANTHER" id="PTHR30121:SF6">
    <property type="entry name" value="SLR6007 PROTEIN"/>
    <property type="match status" value="1"/>
</dbReference>
<dbReference type="EMBL" id="VORO01000004">
    <property type="protein sequence ID" value="TXD90053.1"/>
    <property type="molecule type" value="Genomic_DNA"/>
</dbReference>
<dbReference type="InterPro" id="IPR051162">
    <property type="entry name" value="T4SS_component"/>
</dbReference>
<name>A0A5C6ZM72_9FLAO</name>
<feature type="domain" description="Helicase HerA-like C-terminal" evidence="2">
    <location>
        <begin position="33"/>
        <end position="474"/>
    </location>
</feature>
<evidence type="ECO:0000313" key="4">
    <source>
        <dbReference type="Proteomes" id="UP000321578"/>
    </source>
</evidence>
<evidence type="ECO:0000313" key="3">
    <source>
        <dbReference type="EMBL" id="TXD90053.1"/>
    </source>
</evidence>
<dbReference type="PANTHER" id="PTHR30121">
    <property type="entry name" value="UNCHARACTERIZED PROTEIN YJGR-RELATED"/>
    <property type="match status" value="1"/>
</dbReference>
<gene>
    <name evidence="3" type="ORF">ESY86_04675</name>
</gene>
<reference evidence="3 4" key="1">
    <citation type="submission" date="2019-08" db="EMBL/GenBank/DDBJ databases">
        <title>Genomes of Subsaximicrobium wynnwilliamsii strains.</title>
        <authorList>
            <person name="Bowman J.P."/>
        </authorList>
    </citation>
    <scope>NUCLEOTIDE SEQUENCE [LARGE SCALE GENOMIC DNA]</scope>
    <source>
        <strain evidence="3 4">2-80-2</strain>
    </source>
</reference>